<dbReference type="Proteomes" id="UP001576780">
    <property type="component" value="Unassembled WGS sequence"/>
</dbReference>
<accession>A0ABV4WT19</accession>
<dbReference type="PANTHER" id="PTHR22847">
    <property type="entry name" value="WD40 REPEAT PROTEIN"/>
    <property type="match status" value="1"/>
</dbReference>
<dbReference type="PROSITE" id="PS50294">
    <property type="entry name" value="WD_REPEATS_REGION"/>
    <property type="match status" value="1"/>
</dbReference>
<evidence type="ECO:0000256" key="1">
    <source>
        <dbReference type="ARBA" id="ARBA00022574"/>
    </source>
</evidence>
<dbReference type="SMART" id="SM00320">
    <property type="entry name" value="WD40"/>
    <property type="match status" value="2"/>
</dbReference>
<evidence type="ECO:0000313" key="4">
    <source>
        <dbReference type="EMBL" id="MFB2838255.1"/>
    </source>
</evidence>
<organism evidence="4 5">
    <name type="scientific">Floridaenema evergladense BLCC-F167</name>
    <dbReference type="NCBI Taxonomy" id="3153639"/>
    <lineage>
        <taxon>Bacteria</taxon>
        <taxon>Bacillati</taxon>
        <taxon>Cyanobacteriota</taxon>
        <taxon>Cyanophyceae</taxon>
        <taxon>Oscillatoriophycideae</taxon>
        <taxon>Aerosakkonematales</taxon>
        <taxon>Aerosakkonemataceae</taxon>
        <taxon>Floridanema</taxon>
        <taxon>Floridanema evergladense</taxon>
    </lineage>
</organism>
<dbReference type="PROSITE" id="PS00678">
    <property type="entry name" value="WD_REPEATS_1"/>
    <property type="match status" value="1"/>
</dbReference>
<comment type="caution">
    <text evidence="4">The sequence shown here is derived from an EMBL/GenBank/DDBJ whole genome shotgun (WGS) entry which is preliminary data.</text>
</comment>
<gene>
    <name evidence="4" type="ORF">ACE1CA_27500</name>
</gene>
<keyword evidence="5" id="KW-1185">Reference proteome</keyword>
<dbReference type="PANTHER" id="PTHR22847:SF637">
    <property type="entry name" value="WD REPEAT DOMAIN 5B"/>
    <property type="match status" value="1"/>
</dbReference>
<dbReference type="EMBL" id="JBHFNT010000244">
    <property type="protein sequence ID" value="MFB2838255.1"/>
    <property type="molecule type" value="Genomic_DNA"/>
</dbReference>
<evidence type="ECO:0000313" key="5">
    <source>
        <dbReference type="Proteomes" id="UP001576780"/>
    </source>
</evidence>
<dbReference type="PROSITE" id="PS50082">
    <property type="entry name" value="WD_REPEATS_2"/>
    <property type="match status" value="1"/>
</dbReference>
<sequence>MNNTDTSIEIRAIALIPTIQTFITVDNNNVVQAWNFQGEQQQSKISQLPENIKTVILSSDGQEIATISDDNTVQLWDIRYGAQSLPFKLVGIDNIEYLVLNSKTKTLLAVDQNNIVGLYDFEGDPKGKLLRHEGQVSAIAISPDNRALATASHLGFPQGGGDTTLRLWDLEGNLLHKFEWERALINNGDGFGSFLAFSSSGKSLVGYSGYNKRLMRWAGNWQARLEIACDRLRYHPVFKNPQKGSIEEAACETCKKYVWNKADSLIK</sequence>
<keyword evidence="2" id="KW-0677">Repeat</keyword>
<dbReference type="Gene3D" id="2.130.10.10">
    <property type="entry name" value="YVTN repeat-like/Quinoprotein amine dehydrogenase"/>
    <property type="match status" value="1"/>
</dbReference>
<dbReference type="InterPro" id="IPR001680">
    <property type="entry name" value="WD40_rpt"/>
</dbReference>
<evidence type="ECO:0000256" key="3">
    <source>
        <dbReference type="PROSITE-ProRule" id="PRU00221"/>
    </source>
</evidence>
<dbReference type="InterPro" id="IPR015943">
    <property type="entry name" value="WD40/YVTN_repeat-like_dom_sf"/>
</dbReference>
<reference evidence="4 5" key="1">
    <citation type="submission" date="2024-09" db="EMBL/GenBank/DDBJ databases">
        <title>Floridaenema gen nov. (Aerosakkonemataceae, Aerosakkonematales ord. nov., Cyanobacteria) from benthic tropical and subtropical fresh waters, with the description of four new species.</title>
        <authorList>
            <person name="Moretto J.A."/>
            <person name="Berthold D.E."/>
            <person name="Lefler F.W."/>
            <person name="Huang I.-S."/>
            <person name="Laughinghouse H. IV."/>
        </authorList>
    </citation>
    <scope>NUCLEOTIDE SEQUENCE [LARGE SCALE GENOMIC DNA]</scope>
    <source>
        <strain evidence="4 5">BLCC-F167</strain>
    </source>
</reference>
<name>A0ABV4WT19_9CYAN</name>
<proteinExistence type="predicted"/>
<dbReference type="InterPro" id="IPR036322">
    <property type="entry name" value="WD40_repeat_dom_sf"/>
</dbReference>
<dbReference type="SUPFAM" id="SSF50978">
    <property type="entry name" value="WD40 repeat-like"/>
    <property type="match status" value="1"/>
</dbReference>
<dbReference type="Pfam" id="PF00400">
    <property type="entry name" value="WD40"/>
    <property type="match status" value="2"/>
</dbReference>
<evidence type="ECO:0000256" key="2">
    <source>
        <dbReference type="ARBA" id="ARBA00022737"/>
    </source>
</evidence>
<feature type="repeat" description="WD" evidence="3">
    <location>
        <begin position="45"/>
        <end position="79"/>
    </location>
</feature>
<dbReference type="RefSeq" id="WP_413280577.1">
    <property type="nucleotide sequence ID" value="NZ_JBHFNT010000244.1"/>
</dbReference>
<dbReference type="InterPro" id="IPR019775">
    <property type="entry name" value="WD40_repeat_CS"/>
</dbReference>
<keyword evidence="1 3" id="KW-0853">WD repeat</keyword>
<protein>
    <submittedName>
        <fullName evidence="4">WD40 repeat domain-containing protein</fullName>
    </submittedName>
</protein>